<dbReference type="RefSeq" id="WP_097030680.1">
    <property type="nucleotide sequence ID" value="NZ_OAOQ01000008.1"/>
</dbReference>
<dbReference type="AlphaFoldDB" id="A0A285CUF2"/>
<gene>
    <name evidence="3" type="ORF">SAMN05878503_10897</name>
</gene>
<dbReference type="InterPro" id="IPR010126">
    <property type="entry name" value="Esterase_phb"/>
</dbReference>
<name>A0A285CUF2_9RHOB</name>
<dbReference type="EMBL" id="OAOQ01000008">
    <property type="protein sequence ID" value="SNX71144.1"/>
    <property type="molecule type" value="Genomic_DNA"/>
</dbReference>
<dbReference type="GO" id="GO:0005576">
    <property type="term" value="C:extracellular region"/>
    <property type="evidence" value="ECO:0007669"/>
    <property type="project" value="InterPro"/>
</dbReference>
<keyword evidence="2" id="KW-0378">Hydrolase</keyword>
<dbReference type="GO" id="GO:0016787">
    <property type="term" value="F:hydrolase activity"/>
    <property type="evidence" value="ECO:0007669"/>
    <property type="project" value="UniProtKB-KW"/>
</dbReference>
<protein>
    <submittedName>
        <fullName evidence="3">Poly(Hydroxyalkanoate) depolymerase family esterase</fullName>
    </submittedName>
</protein>
<dbReference type="PANTHER" id="PTHR43037">
    <property type="entry name" value="UNNAMED PRODUCT-RELATED"/>
    <property type="match status" value="1"/>
</dbReference>
<dbReference type="OrthoDB" id="9767239at2"/>
<accession>A0A285CUF2</accession>
<evidence type="ECO:0000256" key="1">
    <source>
        <dbReference type="ARBA" id="ARBA00022729"/>
    </source>
</evidence>
<dbReference type="Gene3D" id="3.40.50.1820">
    <property type="entry name" value="alpha/beta hydrolase"/>
    <property type="match status" value="1"/>
</dbReference>
<dbReference type="PANTHER" id="PTHR43037:SF1">
    <property type="entry name" value="BLL1128 PROTEIN"/>
    <property type="match status" value="1"/>
</dbReference>
<reference evidence="4" key="1">
    <citation type="submission" date="2017-08" db="EMBL/GenBank/DDBJ databases">
        <authorList>
            <person name="Varghese N."/>
            <person name="Submissions S."/>
        </authorList>
    </citation>
    <scope>NUCLEOTIDE SEQUENCE [LARGE SCALE GENOMIC DNA]</scope>
    <source>
        <strain evidence="4">JA234</strain>
    </source>
</reference>
<organism evidence="3 4">
    <name type="scientific">Cereibacter ovatus</name>
    <dbReference type="NCBI Taxonomy" id="439529"/>
    <lineage>
        <taxon>Bacteria</taxon>
        <taxon>Pseudomonadati</taxon>
        <taxon>Pseudomonadota</taxon>
        <taxon>Alphaproteobacteria</taxon>
        <taxon>Rhodobacterales</taxon>
        <taxon>Paracoccaceae</taxon>
        <taxon>Cereibacter</taxon>
    </lineage>
</organism>
<dbReference type="SUPFAM" id="SSF53474">
    <property type="entry name" value="alpha/beta-Hydrolases"/>
    <property type="match status" value="2"/>
</dbReference>
<dbReference type="Proteomes" id="UP000219467">
    <property type="component" value="Unassembled WGS sequence"/>
</dbReference>
<dbReference type="InterPro" id="IPR029058">
    <property type="entry name" value="AB_hydrolase_fold"/>
</dbReference>
<dbReference type="Pfam" id="PF10503">
    <property type="entry name" value="Esterase_PHB"/>
    <property type="match status" value="1"/>
</dbReference>
<proteinExistence type="predicted"/>
<dbReference type="NCBIfam" id="TIGR01840">
    <property type="entry name" value="esterase_phb"/>
    <property type="match status" value="1"/>
</dbReference>
<sequence length="368" mass="38204">MKIDFPAVMGRALDQIRAGKPGEATRTIQAALAGQADATPPRPAPDVMDAEIVADTPAPRRRPLREVVDMLSRAAPRPAPGVRPTAAPGARYESRSFAGPHGARDYRLYQPAPRPGGPQGIVLMLHGCTQTPDDFACGTGMNAQADRHGLILIYPHQSRRHNAQGCWNWFRPTDQHANTGEPALLAALARSIAAEFDVTPGRTFAAGLSAGGAMAAILGATHPDLFAAIGVHSGLPHGAAHDLPSALAAMRGEGMRPCAQRATAGGPVPTIVFHGLADTTVHPSNGAAVIAAAGFAGGQVQHEQGRATGGRAFRRARVQGADGRPLTELWQIEGAGHGWSGGAAAGSYTDPTGPDASAEMVRFFLETV</sequence>
<keyword evidence="1" id="KW-0732">Signal</keyword>
<dbReference type="InterPro" id="IPR050955">
    <property type="entry name" value="Plant_Biomass_Hydrol_Est"/>
</dbReference>
<evidence type="ECO:0000313" key="4">
    <source>
        <dbReference type="Proteomes" id="UP000219467"/>
    </source>
</evidence>
<keyword evidence="4" id="KW-1185">Reference proteome</keyword>
<evidence type="ECO:0000313" key="3">
    <source>
        <dbReference type="EMBL" id="SNX71144.1"/>
    </source>
</evidence>
<evidence type="ECO:0000256" key="2">
    <source>
        <dbReference type="ARBA" id="ARBA00022801"/>
    </source>
</evidence>